<dbReference type="InterPro" id="IPR058548">
    <property type="entry name" value="MlaB-like_STAS"/>
</dbReference>
<dbReference type="NCBIfam" id="NF033618">
    <property type="entry name" value="mlaB_1"/>
    <property type="match status" value="1"/>
</dbReference>
<dbReference type="Gene3D" id="3.30.750.24">
    <property type="entry name" value="STAS domain"/>
    <property type="match status" value="1"/>
</dbReference>
<dbReference type="Pfam" id="PF13466">
    <property type="entry name" value="STAS_2"/>
    <property type="match status" value="1"/>
</dbReference>
<keyword evidence="2" id="KW-0614">Plasmid</keyword>
<dbReference type="SUPFAM" id="SSF52091">
    <property type="entry name" value="SpoIIaa-like"/>
    <property type="match status" value="1"/>
</dbReference>
<accession>A0A433ZQJ5</accession>
<comment type="caution">
    <text evidence="2">The sequence shown here is derived from an EMBL/GenBank/DDBJ whole genome shotgun (WGS) entry which is preliminary data.</text>
</comment>
<dbReference type="PROSITE" id="PS50801">
    <property type="entry name" value="STAS"/>
    <property type="match status" value="1"/>
</dbReference>
<name>A0A433ZQJ5_MORMO</name>
<dbReference type="Proteomes" id="UP000286908">
    <property type="component" value="Unassembled WGS sequence"/>
</dbReference>
<feature type="domain" description="STAS" evidence="1">
    <location>
        <begin position="14"/>
        <end position="96"/>
    </location>
</feature>
<evidence type="ECO:0000313" key="3">
    <source>
        <dbReference type="Proteomes" id="UP000286908"/>
    </source>
</evidence>
<dbReference type="CDD" id="cd07043">
    <property type="entry name" value="STAS_anti-anti-sigma_factors"/>
    <property type="match status" value="1"/>
</dbReference>
<dbReference type="InterPro" id="IPR002645">
    <property type="entry name" value="STAS_dom"/>
</dbReference>
<dbReference type="OrthoDB" id="5687860at2"/>
<dbReference type="InterPro" id="IPR049743">
    <property type="entry name" value="MlaB"/>
</dbReference>
<dbReference type="InterPro" id="IPR052746">
    <property type="entry name" value="MlaB_ABC_Transporter"/>
</dbReference>
<geneLocation type="plasmid" evidence="2">
    <name>unnamed1</name>
</geneLocation>
<dbReference type="AlphaFoldDB" id="A0A433ZQJ5"/>
<dbReference type="EMBL" id="NRQY01000002">
    <property type="protein sequence ID" value="RUT64376.1"/>
    <property type="molecule type" value="Genomic_DNA"/>
</dbReference>
<reference evidence="2 3" key="1">
    <citation type="submission" date="2017-08" db="EMBL/GenBank/DDBJ databases">
        <title>Draft genome sequence of pheromone producing symbiont Morganella morganii, of the female New Zealand grass grub Costelytra giveni.</title>
        <authorList>
            <person name="Laugraud A."/>
            <person name="Young S.D."/>
            <person name="Hurst M.H."/>
        </authorList>
    </citation>
    <scope>NUCLEOTIDE SEQUENCE [LARGE SCALE GENOMIC DNA]</scope>
    <source>
        <strain evidence="2 3">MMsCG</strain>
        <plasmid evidence="2">unnamed1</plasmid>
    </source>
</reference>
<organism evidence="2 3">
    <name type="scientific">Morganella morganii</name>
    <name type="common">Proteus morganii</name>
    <dbReference type="NCBI Taxonomy" id="582"/>
    <lineage>
        <taxon>Bacteria</taxon>
        <taxon>Pseudomonadati</taxon>
        <taxon>Pseudomonadota</taxon>
        <taxon>Gammaproteobacteria</taxon>
        <taxon>Enterobacterales</taxon>
        <taxon>Morganellaceae</taxon>
        <taxon>Morganella</taxon>
    </lineage>
</organism>
<evidence type="ECO:0000259" key="1">
    <source>
        <dbReference type="PROSITE" id="PS50801"/>
    </source>
</evidence>
<gene>
    <name evidence="2" type="ORF">CKG00_14350</name>
</gene>
<dbReference type="InterPro" id="IPR036513">
    <property type="entry name" value="STAS_dom_sf"/>
</dbReference>
<dbReference type="PANTHER" id="PTHR35849:SF1">
    <property type="entry name" value="INTERMEMBRANE PHOSPHOLIPID TRANSPORT SYSTEM BINDING PROTEIN MLAB"/>
    <property type="match status" value="1"/>
</dbReference>
<proteinExistence type="predicted"/>
<dbReference type="PANTHER" id="PTHR35849">
    <property type="entry name" value="BLR2341 PROTEIN"/>
    <property type="match status" value="1"/>
</dbReference>
<sequence length="96" mass="10568">MTAALTWEKQGETLALKGELDRDTLLPFWNARQQQMNAVQTVDIAGLSHVDSAGLAMLVRLRGERPDAPFVLSGVSANLQMLMSLYGVEFEFSQNA</sequence>
<evidence type="ECO:0000313" key="2">
    <source>
        <dbReference type="EMBL" id="RUT64376.1"/>
    </source>
</evidence>
<protein>
    <submittedName>
        <fullName evidence="2">Anti-sigma B factor antagonist</fullName>
    </submittedName>
</protein>